<dbReference type="GO" id="GO:0000136">
    <property type="term" value="C:mannan polymerase complex"/>
    <property type="evidence" value="ECO:0007669"/>
    <property type="project" value="TreeGrafter"/>
</dbReference>
<dbReference type="EMBL" id="JAEPRA010000021">
    <property type="protein sequence ID" value="KAG2172953.1"/>
    <property type="molecule type" value="Genomic_DNA"/>
</dbReference>
<organism evidence="2 3">
    <name type="scientific">Umbelopsis vinacea</name>
    <dbReference type="NCBI Taxonomy" id="44442"/>
    <lineage>
        <taxon>Eukaryota</taxon>
        <taxon>Fungi</taxon>
        <taxon>Fungi incertae sedis</taxon>
        <taxon>Mucoromycota</taxon>
        <taxon>Mucoromycotina</taxon>
        <taxon>Umbelopsidomycetes</taxon>
        <taxon>Umbelopsidales</taxon>
        <taxon>Umbelopsidaceae</taxon>
        <taxon>Umbelopsis</taxon>
    </lineage>
</organism>
<dbReference type="SUPFAM" id="SSF53448">
    <property type="entry name" value="Nucleotide-diphospho-sugar transferases"/>
    <property type="match status" value="1"/>
</dbReference>
<dbReference type="InterPro" id="IPR052086">
    <property type="entry name" value="Mannan_Polymerase_Subunit"/>
</dbReference>
<sequence length="741" mass="84347">MQLIGWLVQASDFKNGIVSKNRLLWYGAAEEIRRLSHKPTCQNVPPTPHFPYAIPPGRFHDAEFASQALFAGLNVLGLYHDSILRKAALSQGKPAEETDGSPFNKYKAYWFSKSPVHKKISLLLSVISYTQVVLEMAVSKKLGKRAQWRLVFGVEFFKAALRLILLQLTNNRMLLSPNHLQRDVDPATLGHQPSAASPEVKTWIGKKTGLRHPLMQATIEINGAAKQAANGFTLDQKYNDVTDFLMSKVLTPEKLRKPEDTVSILNGLGKLGEVLYILRPLIYGKWDEICVAHSFIFTNSPCLTVLAIFKFGRYSWRPWLISLALESASQAAVSRSFTSPYGSTKSTMTGLEKVELSRRYHQMWFNLLRGRFYEQFTSRATHCIYMITASRPVLVAAALSVILLVSWLVSTSSTQVNWYTCHDGTTTKVDTANKAMDGTISRPTSVSNFNYFDMNQLNASAQDTHYNQHVLILTPFKEAARHIERYFENVNSLTYPHHLISLGFLVSDSQDGTIEKLQQHAQEVSKQQEPWQRFNRISIFQKDFDFVLSEEDRHDYNVQIKRREIMSKSRNYLLASALTEDTAWVLWLDGDVIEYPATLIEDLTSMDKDVIVPNCWWHSYNEEGGYDKNNWQETNESWAFQSTLKPTDVLVEGYEDVVLTRRKLMIDNRYPDGITDLMHTIPLDGVGGTCTLVKAQVHRDGAIFPPFPFQHQVETEGLAKMVKALGYEVWGLPNYLIFHII</sequence>
<gene>
    <name evidence="2" type="ORF">INT44_004694</name>
</gene>
<dbReference type="PANTHER" id="PTHR43083">
    <property type="entry name" value="MANNAN POLYMERASE II"/>
    <property type="match status" value="1"/>
</dbReference>
<dbReference type="InterPro" id="IPR013919">
    <property type="entry name" value="Pex16"/>
</dbReference>
<name>A0A8H7PFH6_9FUNG</name>
<comment type="caution">
    <text evidence="2">The sequence shown here is derived from an EMBL/GenBank/DDBJ whole genome shotgun (WGS) entry which is preliminary data.</text>
</comment>
<proteinExistence type="inferred from homology"/>
<dbReference type="GO" id="GO:0000032">
    <property type="term" value="P:cell wall mannoprotein biosynthetic process"/>
    <property type="evidence" value="ECO:0007669"/>
    <property type="project" value="TreeGrafter"/>
</dbReference>
<accession>A0A8H7PFH6</accession>
<dbReference type="Proteomes" id="UP000612746">
    <property type="component" value="Unassembled WGS sequence"/>
</dbReference>
<dbReference type="Pfam" id="PF08610">
    <property type="entry name" value="Pex16"/>
    <property type="match status" value="2"/>
</dbReference>
<dbReference type="InterPro" id="IPR029044">
    <property type="entry name" value="Nucleotide-diphossugar_trans"/>
</dbReference>
<evidence type="ECO:0000256" key="1">
    <source>
        <dbReference type="ARBA" id="ARBA00037964"/>
    </source>
</evidence>
<comment type="similarity">
    <text evidence="1">Belongs to the ANP1/MMN9/VAN1 family.</text>
</comment>
<evidence type="ECO:0000313" key="2">
    <source>
        <dbReference type="EMBL" id="KAG2172953.1"/>
    </source>
</evidence>
<dbReference type="OrthoDB" id="2405412at2759"/>
<keyword evidence="3" id="KW-1185">Reference proteome</keyword>
<dbReference type="GO" id="GO:0006487">
    <property type="term" value="P:protein N-linked glycosylation"/>
    <property type="evidence" value="ECO:0007669"/>
    <property type="project" value="TreeGrafter"/>
</dbReference>
<evidence type="ECO:0000313" key="3">
    <source>
        <dbReference type="Proteomes" id="UP000612746"/>
    </source>
</evidence>
<reference evidence="2" key="1">
    <citation type="submission" date="2020-12" db="EMBL/GenBank/DDBJ databases">
        <title>Metabolic potential, ecology and presence of endohyphal bacteria is reflected in genomic diversity of Mucoromycotina.</title>
        <authorList>
            <person name="Muszewska A."/>
            <person name="Okrasinska A."/>
            <person name="Steczkiewicz K."/>
            <person name="Drgas O."/>
            <person name="Orlowska M."/>
            <person name="Perlinska-Lenart U."/>
            <person name="Aleksandrzak-Piekarczyk T."/>
            <person name="Szatraj K."/>
            <person name="Zielenkiewicz U."/>
            <person name="Pilsyk S."/>
            <person name="Malc E."/>
            <person name="Mieczkowski P."/>
            <person name="Kruszewska J.S."/>
            <person name="Biernat P."/>
            <person name="Pawlowska J."/>
        </authorList>
    </citation>
    <scope>NUCLEOTIDE SEQUENCE</scope>
    <source>
        <strain evidence="2">WA0000051536</strain>
    </source>
</reference>
<dbReference type="Gene3D" id="3.90.550.10">
    <property type="entry name" value="Spore Coat Polysaccharide Biosynthesis Protein SpsA, Chain A"/>
    <property type="match status" value="1"/>
</dbReference>
<dbReference type="PANTHER" id="PTHR43083:SF6">
    <property type="entry name" value="MANNAN POLYMERASE COMPLEXES SUBUNIT MNN9"/>
    <property type="match status" value="1"/>
</dbReference>
<protein>
    <submittedName>
        <fullName evidence="2">Uncharacterized protein</fullName>
    </submittedName>
</protein>
<dbReference type="GO" id="GO:0000009">
    <property type="term" value="F:alpha-1,6-mannosyltransferase activity"/>
    <property type="evidence" value="ECO:0007669"/>
    <property type="project" value="TreeGrafter"/>
</dbReference>
<dbReference type="Pfam" id="PF03452">
    <property type="entry name" value="Anp1"/>
    <property type="match status" value="1"/>
</dbReference>
<dbReference type="AlphaFoldDB" id="A0A8H7PFH6"/>